<dbReference type="EMBL" id="BAHE01000053">
    <property type="protein sequence ID" value="GAC02336.1"/>
    <property type="molecule type" value="Genomic_DNA"/>
</dbReference>
<organism evidence="1 2">
    <name type="scientific">Gordonia namibiensis NBRC 108229</name>
    <dbReference type="NCBI Taxonomy" id="1208314"/>
    <lineage>
        <taxon>Bacteria</taxon>
        <taxon>Bacillati</taxon>
        <taxon>Actinomycetota</taxon>
        <taxon>Actinomycetes</taxon>
        <taxon>Mycobacteriales</taxon>
        <taxon>Gordoniaceae</taxon>
        <taxon>Gordonia</taxon>
    </lineage>
</organism>
<dbReference type="Proteomes" id="UP000035058">
    <property type="component" value="Unassembled WGS sequence"/>
</dbReference>
<accession>K6WSG9</accession>
<sequence length="72" mass="8150">MKPRRLCIKWPAANSGGLGLTLDRWGARRQEHLRVEEVRLQMRRPSRPVSAVAAKVKLSVGPDAERYVRDAS</sequence>
<reference evidence="1 2" key="1">
    <citation type="submission" date="2012-08" db="EMBL/GenBank/DDBJ databases">
        <title>Whole genome shotgun sequence of Gordonia namibiensis NBRC 108229.</title>
        <authorList>
            <person name="Isaki-Nakamura S."/>
            <person name="Hosoyama A."/>
            <person name="Tsuchikane K."/>
            <person name="Katsumata H."/>
            <person name="Baba S."/>
            <person name="Yamazaki S."/>
            <person name="Fujita N."/>
        </authorList>
    </citation>
    <scope>NUCLEOTIDE SEQUENCE [LARGE SCALE GENOMIC DNA]</scope>
    <source>
        <strain evidence="1 2">NBRC 108229</strain>
    </source>
</reference>
<protein>
    <submittedName>
        <fullName evidence="1">Uncharacterized protein</fullName>
    </submittedName>
</protein>
<name>K6WSG9_9ACTN</name>
<gene>
    <name evidence="1" type="ORF">GONAM_53_00250</name>
</gene>
<evidence type="ECO:0000313" key="2">
    <source>
        <dbReference type="Proteomes" id="UP000035058"/>
    </source>
</evidence>
<keyword evidence="2" id="KW-1185">Reference proteome</keyword>
<evidence type="ECO:0000313" key="1">
    <source>
        <dbReference type="EMBL" id="GAC02336.1"/>
    </source>
</evidence>
<dbReference type="AlphaFoldDB" id="K6WSG9"/>
<proteinExistence type="predicted"/>
<comment type="caution">
    <text evidence="1">The sequence shown here is derived from an EMBL/GenBank/DDBJ whole genome shotgun (WGS) entry which is preliminary data.</text>
</comment>